<dbReference type="Gene3D" id="3.90.740.10">
    <property type="entry name" value="Valyl/Leucyl/Isoleucyl-tRNA synthetase, editing domain"/>
    <property type="match status" value="1"/>
</dbReference>
<dbReference type="SUPFAM" id="SSF50677">
    <property type="entry name" value="ValRS/IleRS/LeuRS editing domain"/>
    <property type="match status" value="1"/>
</dbReference>
<dbReference type="GO" id="GO:0005739">
    <property type="term" value="C:mitochondrion"/>
    <property type="evidence" value="ECO:0007669"/>
    <property type="project" value="UniProtKB-SubCell"/>
</dbReference>
<evidence type="ECO:0000256" key="10">
    <source>
        <dbReference type="ARBA" id="ARBA00023146"/>
    </source>
</evidence>
<keyword evidence="7 14" id="KW-0547">Nucleotide-binding</keyword>
<gene>
    <name evidence="19" type="ORF">M0R45_017950</name>
</gene>
<evidence type="ECO:0000259" key="18">
    <source>
        <dbReference type="Pfam" id="PF08264"/>
    </source>
</evidence>
<comment type="subcellular location">
    <subcellularLocation>
        <location evidence="2">Cytoplasm</location>
    </subcellularLocation>
    <subcellularLocation>
        <location evidence="1">Mitochondrion</location>
    </subcellularLocation>
</comment>
<dbReference type="InterPro" id="IPR014729">
    <property type="entry name" value="Rossmann-like_a/b/a_fold"/>
</dbReference>
<dbReference type="AlphaFoldDB" id="A0AAW1XXN0"/>
<dbReference type="GO" id="GO:0004832">
    <property type="term" value="F:valine-tRNA ligase activity"/>
    <property type="evidence" value="ECO:0007669"/>
    <property type="project" value="UniProtKB-EC"/>
</dbReference>
<accession>A0AAW1XXN0</accession>
<evidence type="ECO:0000256" key="6">
    <source>
        <dbReference type="ARBA" id="ARBA00022598"/>
    </source>
</evidence>
<evidence type="ECO:0000256" key="14">
    <source>
        <dbReference type="RuleBase" id="RU363035"/>
    </source>
</evidence>
<evidence type="ECO:0000256" key="15">
    <source>
        <dbReference type="SAM" id="Coils"/>
    </source>
</evidence>
<dbReference type="PANTHER" id="PTHR11946:SF109">
    <property type="entry name" value="VALINE--TRNA LIGASE"/>
    <property type="match status" value="1"/>
</dbReference>
<protein>
    <recommendedName>
        <fullName evidence="12">Valine--tRNA ligase, mitochondrial</fullName>
        <ecNumber evidence="4">6.1.1.9</ecNumber>
    </recommendedName>
    <alternativeName>
        <fullName evidence="11">Valyl-tRNA synthetase</fullName>
    </alternativeName>
</protein>
<comment type="caution">
    <text evidence="19">The sequence shown here is derived from an EMBL/GenBank/DDBJ whole genome shotgun (WGS) entry which is preliminary data.</text>
</comment>
<comment type="similarity">
    <text evidence="3 14">Belongs to the class-I aminoacyl-tRNA synthetase family.</text>
</comment>
<keyword evidence="9 14" id="KW-0648">Protein biosynthesis</keyword>
<evidence type="ECO:0000256" key="7">
    <source>
        <dbReference type="ARBA" id="ARBA00022741"/>
    </source>
</evidence>
<dbReference type="InterPro" id="IPR002300">
    <property type="entry name" value="aa-tRNA-synth_Ia"/>
</dbReference>
<dbReference type="InterPro" id="IPR033705">
    <property type="entry name" value="Anticodon_Ia_Val"/>
</dbReference>
<feature type="compositionally biased region" description="Basic and acidic residues" evidence="16">
    <location>
        <begin position="7"/>
        <end position="33"/>
    </location>
</feature>
<dbReference type="GO" id="GO:0005524">
    <property type="term" value="F:ATP binding"/>
    <property type="evidence" value="ECO:0007669"/>
    <property type="project" value="UniProtKB-KW"/>
</dbReference>
<keyword evidence="10 14" id="KW-0030">Aminoacyl-tRNA synthetase</keyword>
<dbReference type="PRINTS" id="PR00986">
    <property type="entry name" value="TRNASYNTHVAL"/>
</dbReference>
<dbReference type="FunFam" id="1.10.730.10:FF:000009">
    <property type="entry name" value="Valine--tRNA ligase, mitochondrial"/>
    <property type="match status" value="1"/>
</dbReference>
<evidence type="ECO:0000256" key="5">
    <source>
        <dbReference type="ARBA" id="ARBA00022490"/>
    </source>
</evidence>
<dbReference type="Pfam" id="PF08264">
    <property type="entry name" value="Anticodon_1"/>
    <property type="match status" value="1"/>
</dbReference>
<evidence type="ECO:0000256" key="9">
    <source>
        <dbReference type="ARBA" id="ARBA00022917"/>
    </source>
</evidence>
<dbReference type="HAMAP" id="MF_02004">
    <property type="entry name" value="Val_tRNA_synth_type1"/>
    <property type="match status" value="1"/>
</dbReference>
<feature type="coiled-coil region" evidence="15">
    <location>
        <begin position="977"/>
        <end position="1050"/>
    </location>
</feature>
<evidence type="ECO:0000256" key="11">
    <source>
        <dbReference type="ARBA" id="ARBA00029936"/>
    </source>
</evidence>
<dbReference type="GO" id="GO:0006438">
    <property type="term" value="P:valyl-tRNA aminoacylation"/>
    <property type="evidence" value="ECO:0007669"/>
    <property type="project" value="InterPro"/>
</dbReference>
<dbReference type="GO" id="GO:0005829">
    <property type="term" value="C:cytosol"/>
    <property type="evidence" value="ECO:0007669"/>
    <property type="project" value="TreeGrafter"/>
</dbReference>
<dbReference type="NCBIfam" id="NF004349">
    <property type="entry name" value="PRK05729.1"/>
    <property type="match status" value="1"/>
</dbReference>
<dbReference type="InterPro" id="IPR002303">
    <property type="entry name" value="Valyl-tRNA_ligase"/>
</dbReference>
<evidence type="ECO:0000256" key="2">
    <source>
        <dbReference type="ARBA" id="ARBA00004496"/>
    </source>
</evidence>
<dbReference type="Gene3D" id="3.40.50.620">
    <property type="entry name" value="HUPs"/>
    <property type="match status" value="2"/>
</dbReference>
<evidence type="ECO:0000313" key="19">
    <source>
        <dbReference type="EMBL" id="KAK9941344.1"/>
    </source>
</evidence>
<evidence type="ECO:0000256" key="12">
    <source>
        <dbReference type="ARBA" id="ARBA00040837"/>
    </source>
</evidence>
<dbReference type="InterPro" id="IPR009008">
    <property type="entry name" value="Val/Leu/Ile-tRNA-synth_edit"/>
</dbReference>
<feature type="region of interest" description="Disordered" evidence="16">
    <location>
        <begin position="1"/>
        <end position="79"/>
    </location>
</feature>
<dbReference type="GO" id="GO:0002161">
    <property type="term" value="F:aminoacyl-tRNA deacylase activity"/>
    <property type="evidence" value="ECO:0007669"/>
    <property type="project" value="InterPro"/>
</dbReference>
<proteinExistence type="inferred from homology"/>
<dbReference type="CDD" id="cd00817">
    <property type="entry name" value="ValRS_core"/>
    <property type="match status" value="1"/>
</dbReference>
<dbReference type="EMBL" id="JBEDUW010000003">
    <property type="protein sequence ID" value="KAK9941344.1"/>
    <property type="molecule type" value="Genomic_DNA"/>
</dbReference>
<dbReference type="NCBIfam" id="TIGR00422">
    <property type="entry name" value="valS"/>
    <property type="match status" value="1"/>
</dbReference>
<keyword evidence="8 14" id="KW-0067">ATP-binding</keyword>
<reference evidence="19 20" key="1">
    <citation type="journal article" date="2023" name="G3 (Bethesda)">
        <title>A chromosome-length genome assembly and annotation of blackberry (Rubus argutus, cv. 'Hillquist').</title>
        <authorList>
            <person name="Bruna T."/>
            <person name="Aryal R."/>
            <person name="Dudchenko O."/>
            <person name="Sargent D.J."/>
            <person name="Mead D."/>
            <person name="Buti M."/>
            <person name="Cavallini A."/>
            <person name="Hytonen T."/>
            <person name="Andres J."/>
            <person name="Pham M."/>
            <person name="Weisz D."/>
            <person name="Mascagni F."/>
            <person name="Usai G."/>
            <person name="Natali L."/>
            <person name="Bassil N."/>
            <person name="Fernandez G.E."/>
            <person name="Lomsadze A."/>
            <person name="Armour M."/>
            <person name="Olukolu B."/>
            <person name="Poorten T."/>
            <person name="Britton C."/>
            <person name="Davik J."/>
            <person name="Ashrafi H."/>
            <person name="Aiden E.L."/>
            <person name="Borodovsky M."/>
            <person name="Worthington M."/>
        </authorList>
    </citation>
    <scope>NUCLEOTIDE SEQUENCE [LARGE SCALE GENOMIC DNA]</scope>
    <source>
        <strain evidence="19">PI 553951</strain>
    </source>
</reference>
<organism evidence="19 20">
    <name type="scientific">Rubus argutus</name>
    <name type="common">Southern blackberry</name>
    <dbReference type="NCBI Taxonomy" id="59490"/>
    <lineage>
        <taxon>Eukaryota</taxon>
        <taxon>Viridiplantae</taxon>
        <taxon>Streptophyta</taxon>
        <taxon>Embryophyta</taxon>
        <taxon>Tracheophyta</taxon>
        <taxon>Spermatophyta</taxon>
        <taxon>Magnoliopsida</taxon>
        <taxon>eudicotyledons</taxon>
        <taxon>Gunneridae</taxon>
        <taxon>Pentapetalae</taxon>
        <taxon>rosids</taxon>
        <taxon>fabids</taxon>
        <taxon>Rosales</taxon>
        <taxon>Rosaceae</taxon>
        <taxon>Rosoideae</taxon>
        <taxon>Rosoideae incertae sedis</taxon>
        <taxon>Rubus</taxon>
    </lineage>
</organism>
<keyword evidence="20" id="KW-1185">Reference proteome</keyword>
<evidence type="ECO:0000259" key="17">
    <source>
        <dbReference type="Pfam" id="PF00133"/>
    </source>
</evidence>
<evidence type="ECO:0000313" key="20">
    <source>
        <dbReference type="Proteomes" id="UP001457282"/>
    </source>
</evidence>
<evidence type="ECO:0000256" key="1">
    <source>
        <dbReference type="ARBA" id="ARBA00004173"/>
    </source>
</evidence>
<evidence type="ECO:0000256" key="16">
    <source>
        <dbReference type="SAM" id="MobiDB-lite"/>
    </source>
</evidence>
<dbReference type="PANTHER" id="PTHR11946">
    <property type="entry name" value="VALYL-TRNA SYNTHETASES"/>
    <property type="match status" value="1"/>
</dbReference>
<dbReference type="GO" id="GO:0009791">
    <property type="term" value="P:post-embryonic development"/>
    <property type="evidence" value="ECO:0007669"/>
    <property type="project" value="UniProtKB-ARBA"/>
</dbReference>
<dbReference type="Gene3D" id="1.10.730.10">
    <property type="entry name" value="Isoleucyl-tRNA Synthetase, Domain 1"/>
    <property type="match status" value="1"/>
</dbReference>
<dbReference type="InterPro" id="IPR013155">
    <property type="entry name" value="M/V/L/I-tRNA-synth_anticd-bd"/>
</dbReference>
<dbReference type="InterPro" id="IPR009080">
    <property type="entry name" value="tRNAsynth_Ia_anticodon-bd"/>
</dbReference>
<feature type="domain" description="Aminoacyl-tRNA synthetase class Ia" evidence="17">
    <location>
        <begin position="95"/>
        <end position="717"/>
    </location>
</feature>
<sequence>MDSGIEDWEKKKKKEEKAREKELKRQKALEKAAKLQVQQASSNSKKSEKKNAKFSKDEDDNSMDFLDPKTPFGEKKRMSPQMAKHYSPSTVEKSWYEWWEKTELFVADAKSSKPPFVMLLPPPNVTGALHIGHALTASIEDTIIRWRRMSGYNTLWVPGLDHAGIATQVVVEKKLMRESGQTRHDIGREEFVSKVWEWNNKYGGTILQQLRRLGASLDWSRECFTMDEERSKAVTEAFVRLHKQGLIYRDNRIVNWDCVLRTAISDIEVDPPIEIKERTLLDVPGYENPIEFGVLTLFAYPLEEDLGEIVVATTRVETMLGDTAIAVHPDDERYKHLHGKHAIHPFNGRRIRIICDAILVDPEFGTGAVKITPAHDPNDFMVGKRHNLEFINIFTDDGKINQHGGAFKGMPRFRAREAVTDALQQKGLFKEIKTNEMCLRICTRSKDVVEPMIKPQWYIKCRNMGNEALDAAADDESKKLEFIPRQYTADWKRWLENIHDWCVSRQLWWGHRVPAWYAIFEGDKEEDFGTLYERWVVARNEEEAQALADQKYEGKKFRLEQDPDVFDTWFSSGLFPLSGLGWPDDTDDFRTFYPTSVLETGHDILFFWVARMVMLGNTLGGDVPFTKVYLHPMVRDAHGRKMAKGLGNVIDPLDVINGITLEGLHQKLFEGNLDLKELDKAREGQVKDFPNGIAECGADALRFSLISYTAQSDKINLDIQRVVGYRQWCNKLWNAVRFAMNRLGDDYVPPSNVIPELLPFSCQWILSVLNEAISKTVLSLESYEFSAAATAVYAWWQYQLCDVFIEVIKPYFSGNDPKVASERGFARDTLWICLDNGLRLLHPFMPFVTEELWQRLPSPRDHKREASIMICEYPSIMECWKNERVESDMNLIESVVKALRSLAQENRERRPAFVLCRAILDSKDQDREAICNHQLEIKTLANLSSLTVISEDDAAPTGCAVSVVNEKLSVYLKLQGSHSAEIDLEKIRKKIEDIKLQQEKLSKVISSFAGNEEKVPEKVRKDTADKLESLEKEKLSLEEASQQMAAQISK</sequence>
<dbReference type="Pfam" id="PF00133">
    <property type="entry name" value="tRNA-synt_1"/>
    <property type="match status" value="1"/>
</dbReference>
<dbReference type="SUPFAM" id="SSF47323">
    <property type="entry name" value="Anticodon-binding domain of a subclass of class I aminoacyl-tRNA synthetases"/>
    <property type="match status" value="1"/>
</dbReference>
<name>A0AAW1XXN0_RUBAR</name>
<evidence type="ECO:0000256" key="8">
    <source>
        <dbReference type="ARBA" id="ARBA00022840"/>
    </source>
</evidence>
<feature type="domain" description="Methionyl/Valyl/Leucyl/Isoleucyl-tRNA synthetase anticodon-binding" evidence="18">
    <location>
        <begin position="763"/>
        <end position="906"/>
    </location>
</feature>
<dbReference type="GO" id="GO:0048608">
    <property type="term" value="P:reproductive structure development"/>
    <property type="evidence" value="ECO:0007669"/>
    <property type="project" value="UniProtKB-ARBA"/>
</dbReference>
<dbReference type="Proteomes" id="UP001457282">
    <property type="component" value="Unassembled WGS sequence"/>
</dbReference>
<keyword evidence="5" id="KW-0963">Cytoplasm</keyword>
<dbReference type="InterPro" id="IPR001412">
    <property type="entry name" value="aa-tRNA-synth_I_CS"/>
</dbReference>
<dbReference type="FunFam" id="3.40.50.620:FF:000078">
    <property type="entry name" value="Valine--tRNA ligase, mitochondrial"/>
    <property type="match status" value="1"/>
</dbReference>
<dbReference type="FunFam" id="3.90.740.10:FF:000005">
    <property type="entry name" value="Valine--tRNA ligase, mitochondrial"/>
    <property type="match status" value="1"/>
</dbReference>
<evidence type="ECO:0000256" key="3">
    <source>
        <dbReference type="ARBA" id="ARBA00005594"/>
    </source>
</evidence>
<keyword evidence="6 14" id="KW-0436">Ligase</keyword>
<feature type="compositionally biased region" description="Basic and acidic residues" evidence="16">
    <location>
        <begin position="45"/>
        <end position="56"/>
    </location>
</feature>
<keyword evidence="15" id="KW-0175">Coiled coil</keyword>
<comment type="catalytic activity">
    <reaction evidence="13">
        <text>tRNA(Val) + L-valine + ATP = L-valyl-tRNA(Val) + AMP + diphosphate</text>
        <dbReference type="Rhea" id="RHEA:10704"/>
        <dbReference type="Rhea" id="RHEA-COMP:9672"/>
        <dbReference type="Rhea" id="RHEA-COMP:9708"/>
        <dbReference type="ChEBI" id="CHEBI:30616"/>
        <dbReference type="ChEBI" id="CHEBI:33019"/>
        <dbReference type="ChEBI" id="CHEBI:57762"/>
        <dbReference type="ChEBI" id="CHEBI:78442"/>
        <dbReference type="ChEBI" id="CHEBI:78537"/>
        <dbReference type="ChEBI" id="CHEBI:456215"/>
        <dbReference type="EC" id="6.1.1.9"/>
    </reaction>
</comment>
<evidence type="ECO:0000256" key="13">
    <source>
        <dbReference type="ARBA" id="ARBA00047552"/>
    </source>
</evidence>
<dbReference type="FunFam" id="3.40.50.620:FF:000020">
    <property type="entry name" value="Valine--tRNA ligase, mitochondrial"/>
    <property type="match status" value="1"/>
</dbReference>
<dbReference type="SUPFAM" id="SSF52374">
    <property type="entry name" value="Nucleotidylyl transferase"/>
    <property type="match status" value="1"/>
</dbReference>
<dbReference type="CDD" id="cd07962">
    <property type="entry name" value="Anticodon_Ia_Val"/>
    <property type="match status" value="1"/>
</dbReference>
<evidence type="ECO:0000256" key="4">
    <source>
        <dbReference type="ARBA" id="ARBA00013169"/>
    </source>
</evidence>
<dbReference type="EC" id="6.1.1.9" evidence="4"/>
<dbReference type="PROSITE" id="PS00178">
    <property type="entry name" value="AA_TRNA_LIGASE_I"/>
    <property type="match status" value="1"/>
</dbReference>